<dbReference type="SUPFAM" id="SSF52075">
    <property type="entry name" value="Outer arm dynein light chain 1"/>
    <property type="match status" value="1"/>
</dbReference>
<evidence type="ECO:0008006" key="5">
    <source>
        <dbReference type="Google" id="ProtNLM"/>
    </source>
</evidence>
<protein>
    <recommendedName>
        <fullName evidence="5">Leucine-rich repeat-containing protein 20</fullName>
    </recommendedName>
</protein>
<dbReference type="GO" id="GO:0005737">
    <property type="term" value="C:cytoplasm"/>
    <property type="evidence" value="ECO:0007669"/>
    <property type="project" value="TreeGrafter"/>
</dbReference>
<dbReference type="InterPro" id="IPR003591">
    <property type="entry name" value="Leu-rich_rpt_typical-subtyp"/>
</dbReference>
<keyword evidence="1" id="KW-0433">Leucine-rich repeat</keyword>
<proteinExistence type="predicted"/>
<organism evidence="3 4">
    <name type="scientific">Candidula unifasciata</name>
    <dbReference type="NCBI Taxonomy" id="100452"/>
    <lineage>
        <taxon>Eukaryota</taxon>
        <taxon>Metazoa</taxon>
        <taxon>Spiralia</taxon>
        <taxon>Lophotrochozoa</taxon>
        <taxon>Mollusca</taxon>
        <taxon>Gastropoda</taxon>
        <taxon>Heterobranchia</taxon>
        <taxon>Euthyneura</taxon>
        <taxon>Panpulmonata</taxon>
        <taxon>Eupulmonata</taxon>
        <taxon>Stylommatophora</taxon>
        <taxon>Helicina</taxon>
        <taxon>Helicoidea</taxon>
        <taxon>Geomitridae</taxon>
        <taxon>Candidula</taxon>
    </lineage>
</organism>
<comment type="caution">
    <text evidence="3">The sequence shown here is derived from an EMBL/GenBank/DDBJ whole genome shotgun (WGS) entry which is preliminary data.</text>
</comment>
<reference evidence="3" key="1">
    <citation type="submission" date="2021-04" db="EMBL/GenBank/DDBJ databases">
        <authorList>
            <consortium name="Molecular Ecology Group"/>
        </authorList>
    </citation>
    <scope>NUCLEOTIDE SEQUENCE</scope>
</reference>
<name>A0A8S3Z104_9EUPU</name>
<evidence type="ECO:0000313" key="3">
    <source>
        <dbReference type="EMBL" id="CAG5121675.1"/>
    </source>
</evidence>
<dbReference type="InterPro" id="IPR050216">
    <property type="entry name" value="LRR_domain-containing"/>
</dbReference>
<dbReference type="OrthoDB" id="1060944at2759"/>
<keyword evidence="4" id="KW-1185">Reference proteome</keyword>
<dbReference type="InterPro" id="IPR001611">
    <property type="entry name" value="Leu-rich_rpt"/>
</dbReference>
<dbReference type="EMBL" id="CAJHNH020001136">
    <property type="protein sequence ID" value="CAG5121675.1"/>
    <property type="molecule type" value="Genomic_DNA"/>
</dbReference>
<dbReference type="AlphaFoldDB" id="A0A8S3Z104"/>
<evidence type="ECO:0000256" key="1">
    <source>
        <dbReference type="ARBA" id="ARBA00022614"/>
    </source>
</evidence>
<sequence>MAGRDVARVINRCDQAKEDRRLNLSRCDLTQIPDAVFLLLKNTMLESCNISQNLIRRIPSKLAVKFSSVSELHFNNNHLSSLPDELRQMEGLTLLDISHNHFTALPSVVYRVDSLKILNAQSNSIKEVDVQRLKHMPSMSELNLQDNPLHLDIHSQLMGLAEDITVLVTPQDPELDAVD</sequence>
<dbReference type="Pfam" id="PF13855">
    <property type="entry name" value="LRR_8"/>
    <property type="match status" value="1"/>
</dbReference>
<dbReference type="Gene3D" id="3.80.10.10">
    <property type="entry name" value="Ribonuclease Inhibitor"/>
    <property type="match status" value="1"/>
</dbReference>
<evidence type="ECO:0000313" key="4">
    <source>
        <dbReference type="Proteomes" id="UP000678393"/>
    </source>
</evidence>
<dbReference type="Proteomes" id="UP000678393">
    <property type="component" value="Unassembled WGS sequence"/>
</dbReference>
<gene>
    <name evidence="3" type="ORF">CUNI_LOCUS7233</name>
</gene>
<dbReference type="PANTHER" id="PTHR48051:SF1">
    <property type="entry name" value="RAS SUPPRESSOR PROTEIN 1"/>
    <property type="match status" value="1"/>
</dbReference>
<dbReference type="InterPro" id="IPR032675">
    <property type="entry name" value="LRR_dom_sf"/>
</dbReference>
<evidence type="ECO:0000256" key="2">
    <source>
        <dbReference type="ARBA" id="ARBA00022737"/>
    </source>
</evidence>
<dbReference type="SMART" id="SM00369">
    <property type="entry name" value="LRR_TYP"/>
    <property type="match status" value="3"/>
</dbReference>
<dbReference type="PANTHER" id="PTHR48051">
    <property type="match status" value="1"/>
</dbReference>
<accession>A0A8S3Z104</accession>
<keyword evidence="2" id="KW-0677">Repeat</keyword>